<sequence length="79" mass="8962">MPVRYKGGNPAVNLDLIIMVFFKDRYTVYSSQLYLPLNGRSVWMLLGLVKKYTSLAVPAAIKKQTALLCRLVSRDMPLN</sequence>
<dbReference type="EMBL" id="CP023525">
    <property type="protein sequence ID" value="ATF94573.1"/>
    <property type="molecule type" value="Genomic_DNA"/>
</dbReference>
<dbReference type="AlphaFoldDB" id="A0A291E3P2"/>
<organism evidence="1 2">
    <name type="scientific">Cedecea neteri</name>
    <dbReference type="NCBI Taxonomy" id="158822"/>
    <lineage>
        <taxon>Bacteria</taxon>
        <taxon>Pseudomonadati</taxon>
        <taxon>Pseudomonadota</taxon>
        <taxon>Gammaproteobacteria</taxon>
        <taxon>Enterobacterales</taxon>
        <taxon>Enterobacteriaceae</taxon>
        <taxon>Cedecea</taxon>
    </lineage>
</organism>
<name>A0A291E3P2_9ENTR</name>
<reference evidence="1 2" key="1">
    <citation type="submission" date="2017-09" db="EMBL/GenBank/DDBJ databases">
        <title>FDA dAtabase for Regulatory Grade micrObial Sequences (FDA-ARGOS): Supporting development and validation of Infectious Disease Dx tests.</title>
        <authorList>
            <person name="Minogue T."/>
            <person name="Wolcott M."/>
            <person name="Wasieloski L."/>
            <person name="Aguilar W."/>
            <person name="Moore D."/>
            <person name="Tallon L."/>
            <person name="Sadzewicz L."/>
            <person name="Ott S."/>
            <person name="Zhao X."/>
            <person name="Nagaraj S."/>
            <person name="Vavikolanu K."/>
            <person name="Aluvathingal J."/>
            <person name="Nadendla S."/>
            <person name="Sichtig H."/>
        </authorList>
    </citation>
    <scope>NUCLEOTIDE SEQUENCE [LARGE SCALE GENOMIC DNA]</scope>
    <source>
        <strain evidence="1 2">FDAARGOS_392</strain>
    </source>
</reference>
<protein>
    <submittedName>
        <fullName evidence="1">Uncharacterized protein</fullName>
    </submittedName>
</protein>
<dbReference type="Proteomes" id="UP000217979">
    <property type="component" value="Chromosome"/>
</dbReference>
<evidence type="ECO:0000313" key="1">
    <source>
        <dbReference type="EMBL" id="ATF94573.1"/>
    </source>
</evidence>
<gene>
    <name evidence="1" type="ORF">CO704_22010</name>
</gene>
<proteinExistence type="predicted"/>
<evidence type="ECO:0000313" key="2">
    <source>
        <dbReference type="Proteomes" id="UP000217979"/>
    </source>
</evidence>
<accession>A0A291E3P2</accession>